<dbReference type="VEuPathDB" id="FungiDB:AJ78_08842"/>
<evidence type="ECO:0000313" key="3">
    <source>
        <dbReference type="Proteomes" id="UP000182235"/>
    </source>
</evidence>
<evidence type="ECO:0000259" key="1">
    <source>
        <dbReference type="Pfam" id="PF13391"/>
    </source>
</evidence>
<dbReference type="EMBL" id="LGRN01001019">
    <property type="protein sequence ID" value="OJD09949.1"/>
    <property type="molecule type" value="Genomic_DNA"/>
</dbReference>
<organism evidence="2 3">
    <name type="scientific">Emergomyces pasteurianus Ep9510</name>
    <dbReference type="NCBI Taxonomy" id="1447872"/>
    <lineage>
        <taxon>Eukaryota</taxon>
        <taxon>Fungi</taxon>
        <taxon>Dikarya</taxon>
        <taxon>Ascomycota</taxon>
        <taxon>Pezizomycotina</taxon>
        <taxon>Eurotiomycetes</taxon>
        <taxon>Eurotiomycetidae</taxon>
        <taxon>Onygenales</taxon>
        <taxon>Ajellomycetaceae</taxon>
        <taxon>Emergomyces</taxon>
    </lineage>
</organism>
<protein>
    <recommendedName>
        <fullName evidence="1">HNH nuclease domain-containing protein</fullName>
    </recommendedName>
</protein>
<dbReference type="InterPro" id="IPR003615">
    <property type="entry name" value="HNH_nuc"/>
</dbReference>
<dbReference type="STRING" id="1447872.A0A1J9Q448"/>
<dbReference type="Pfam" id="PF13391">
    <property type="entry name" value="HNH_2"/>
    <property type="match status" value="1"/>
</dbReference>
<dbReference type="OrthoDB" id="4178423at2759"/>
<keyword evidence="3" id="KW-1185">Reference proteome</keyword>
<evidence type="ECO:0000313" key="2">
    <source>
        <dbReference type="EMBL" id="OJD09949.1"/>
    </source>
</evidence>
<name>A0A1J9Q448_9EURO</name>
<gene>
    <name evidence="2" type="ORF">AJ78_08842</name>
</gene>
<accession>A0A1J9Q448</accession>
<feature type="domain" description="HNH nuclease" evidence="1">
    <location>
        <begin position="45"/>
        <end position="141"/>
    </location>
</feature>
<comment type="caution">
    <text evidence="2">The sequence shown here is derived from an EMBL/GenBank/DDBJ whole genome shotgun (WGS) entry which is preliminary data.</text>
</comment>
<reference evidence="2 3" key="1">
    <citation type="submission" date="2015-07" db="EMBL/GenBank/DDBJ databases">
        <title>Emmonsia species relationships and genome sequence.</title>
        <authorList>
            <consortium name="The Broad Institute Genomics Platform"/>
            <person name="Cuomo C.A."/>
            <person name="Munoz J.F."/>
            <person name="Imamovic A."/>
            <person name="Priest M.E."/>
            <person name="Young S."/>
            <person name="Clay O.K."/>
            <person name="McEwen J.G."/>
        </authorList>
    </citation>
    <scope>NUCLEOTIDE SEQUENCE [LARGE SCALE GENOMIC DNA]</scope>
    <source>
        <strain evidence="2 3">UAMH 9510</strain>
    </source>
</reference>
<sequence>KALSPRTSVTESPISKRKRNVELIAANLQVPHFRETCLHRDEYRCVVTQVMDFSLWKSINQPPDILYGDMEVAHIIPFVYASWRDISGEKNTANIWEVLFRCFPSLRRTGMRAANINDPSNGITLWDVIRKQFGKFRCAFEPTDTPHVYNFKTYLGYPAQSAFSPPDRKITMRNAPGAEDVASPSRVLLECHWRVAEILNASGMGETIDQIIQEWEDIKEGDDGHACLREDGKSNVSGFLTAALWANGHWVKS</sequence>
<proteinExistence type="predicted"/>
<dbReference type="AlphaFoldDB" id="A0A1J9Q448"/>
<feature type="non-terminal residue" evidence="2">
    <location>
        <position position="1"/>
    </location>
</feature>
<dbReference type="Proteomes" id="UP000182235">
    <property type="component" value="Unassembled WGS sequence"/>
</dbReference>